<feature type="region of interest" description="Disordered" evidence="1">
    <location>
        <begin position="336"/>
        <end position="357"/>
    </location>
</feature>
<evidence type="ECO:0000259" key="2">
    <source>
        <dbReference type="Pfam" id="PF14111"/>
    </source>
</evidence>
<dbReference type="AlphaFoldDB" id="A0A1R3HK92"/>
<feature type="domain" description="DUF4283" evidence="2">
    <location>
        <begin position="121"/>
        <end position="200"/>
    </location>
</feature>
<evidence type="ECO:0000313" key="4">
    <source>
        <dbReference type="Proteomes" id="UP000187203"/>
    </source>
</evidence>
<proteinExistence type="predicted"/>
<dbReference type="OrthoDB" id="1690666at2759"/>
<feature type="compositionally biased region" description="Basic and acidic residues" evidence="1">
    <location>
        <begin position="598"/>
        <end position="621"/>
    </location>
</feature>
<feature type="compositionally biased region" description="Basic and acidic residues" evidence="1">
    <location>
        <begin position="343"/>
        <end position="357"/>
    </location>
</feature>
<accession>A0A1R3HK92</accession>
<evidence type="ECO:0000256" key="1">
    <source>
        <dbReference type="SAM" id="MobiDB-lite"/>
    </source>
</evidence>
<organism evidence="3 4">
    <name type="scientific">Corchorus olitorius</name>
    <dbReference type="NCBI Taxonomy" id="93759"/>
    <lineage>
        <taxon>Eukaryota</taxon>
        <taxon>Viridiplantae</taxon>
        <taxon>Streptophyta</taxon>
        <taxon>Embryophyta</taxon>
        <taxon>Tracheophyta</taxon>
        <taxon>Spermatophyta</taxon>
        <taxon>Magnoliopsida</taxon>
        <taxon>eudicotyledons</taxon>
        <taxon>Gunneridae</taxon>
        <taxon>Pentapetalae</taxon>
        <taxon>rosids</taxon>
        <taxon>malvids</taxon>
        <taxon>Malvales</taxon>
        <taxon>Malvaceae</taxon>
        <taxon>Grewioideae</taxon>
        <taxon>Apeibeae</taxon>
        <taxon>Corchorus</taxon>
    </lineage>
</organism>
<dbReference type="STRING" id="93759.A0A1R3HK92"/>
<feature type="region of interest" description="Disordered" evidence="1">
    <location>
        <begin position="70"/>
        <end position="93"/>
    </location>
</feature>
<reference evidence="4" key="1">
    <citation type="submission" date="2013-09" db="EMBL/GenBank/DDBJ databases">
        <title>Corchorus olitorius genome sequencing.</title>
        <authorList>
            <person name="Alam M."/>
            <person name="Haque M.S."/>
            <person name="Islam M.S."/>
            <person name="Emdad E.M."/>
            <person name="Islam M.M."/>
            <person name="Ahmed B."/>
            <person name="Halim A."/>
            <person name="Hossen Q.M.M."/>
            <person name="Hossain M.Z."/>
            <person name="Ahmed R."/>
            <person name="Khan M.M."/>
            <person name="Islam R."/>
            <person name="Rashid M.M."/>
            <person name="Khan S.A."/>
            <person name="Rahman M.S."/>
            <person name="Alam M."/>
            <person name="Yahiya A.S."/>
            <person name="Khan M.S."/>
            <person name="Azam M.S."/>
            <person name="Haque T."/>
            <person name="Lashkar M.Z.H."/>
            <person name="Akhand A.I."/>
            <person name="Morshed G."/>
            <person name="Roy S."/>
            <person name="Uddin K.S."/>
            <person name="Rabeya T."/>
            <person name="Hossain A.S."/>
            <person name="Chowdhury A."/>
            <person name="Snigdha A.R."/>
            <person name="Mortoza M.S."/>
            <person name="Matin S.A."/>
            <person name="Hoque S.M.E."/>
            <person name="Islam M.K."/>
            <person name="Roy D.K."/>
            <person name="Haider R."/>
            <person name="Moosa M.M."/>
            <person name="Elias S.M."/>
            <person name="Hasan A.M."/>
            <person name="Jahan S."/>
            <person name="Shafiuddin M."/>
            <person name="Mahmood N."/>
            <person name="Shommy N.S."/>
        </authorList>
    </citation>
    <scope>NUCLEOTIDE SEQUENCE [LARGE SCALE GENOMIC DNA]</scope>
    <source>
        <strain evidence="4">cv. O-4</strain>
    </source>
</reference>
<evidence type="ECO:0000313" key="3">
    <source>
        <dbReference type="EMBL" id="OMO70809.1"/>
    </source>
</evidence>
<feature type="compositionally biased region" description="Polar residues" evidence="1">
    <location>
        <begin position="70"/>
        <end position="87"/>
    </location>
</feature>
<dbReference type="Proteomes" id="UP000187203">
    <property type="component" value="Unassembled WGS sequence"/>
</dbReference>
<comment type="caution">
    <text evidence="3">The sequence shown here is derived from an EMBL/GenBank/DDBJ whole genome shotgun (WGS) entry which is preliminary data.</text>
</comment>
<gene>
    <name evidence="3" type="ORF">COLO4_28482</name>
</gene>
<feature type="region of interest" description="Disordered" evidence="1">
    <location>
        <begin position="280"/>
        <end position="317"/>
    </location>
</feature>
<name>A0A1R3HK92_9ROSI</name>
<keyword evidence="4" id="KW-1185">Reference proteome</keyword>
<dbReference type="Pfam" id="PF14111">
    <property type="entry name" value="DUF4283"/>
    <property type="match status" value="1"/>
</dbReference>
<feature type="compositionally biased region" description="Polar residues" evidence="1">
    <location>
        <begin position="303"/>
        <end position="313"/>
    </location>
</feature>
<dbReference type="EMBL" id="AWUE01019948">
    <property type="protein sequence ID" value="OMO70809.1"/>
    <property type="molecule type" value="Genomic_DNA"/>
</dbReference>
<feature type="compositionally biased region" description="Low complexity" evidence="1">
    <location>
        <begin position="287"/>
        <end position="302"/>
    </location>
</feature>
<dbReference type="PANTHER" id="PTHR31286:SF180">
    <property type="entry name" value="OS10G0362600 PROTEIN"/>
    <property type="match status" value="1"/>
</dbReference>
<dbReference type="PANTHER" id="PTHR31286">
    <property type="entry name" value="GLYCINE-RICH CELL WALL STRUCTURAL PROTEIN 1.8-LIKE"/>
    <property type="match status" value="1"/>
</dbReference>
<dbReference type="InterPro" id="IPR040256">
    <property type="entry name" value="At4g02000-like"/>
</dbReference>
<feature type="region of interest" description="Disordered" evidence="1">
    <location>
        <begin position="589"/>
        <end position="656"/>
    </location>
</feature>
<dbReference type="InterPro" id="IPR025558">
    <property type="entry name" value="DUF4283"/>
</dbReference>
<protein>
    <recommendedName>
        <fullName evidence="2">DUF4283 domain-containing protein</fullName>
    </recommendedName>
</protein>
<sequence length="681" mass="78949">MKIKGVIEDKRLKRRFSPFIKPLIQAIKAIDQLPEFLNSIKTLKPTTSKMNPPNPPYNSRIRLMRECSWTDSDTSSNESGDSAQSRYGLNPAPIPELRRRRSHVYSFSSEQLEERRNEGYECLVGFLLDYRRFSTDFVQRYINREWELRGNATVIGREGNKFLIHYDREIDRRVGVIANPWAIGGAIIVLQRWNPNVQLSQARLLRVNLWLQIWDLPFEYQQPFIARTMSQSAELVLQVDWENRRPRNIRFMRIIVSVDLSAPLVPGCTLERDDGPLEVREMEEEAAQQPQGEIQGQSQEPETTSNTPQNQEVATPRIEEDIQGGEEVERIEGYIVEQQQQHTDNEREEETRRERQRLQQNQLEAMVPGARSQHGVAMSAERIIEMTREMTDAVPQAAASVDQLAHLTQRHPNQPSSFLEEFNGDYQYPQSPMEDPMKEFDNSLDRSTNLLSGLQMRDLNNPHTQSCQPRWINLPEGGAAFTNAKLVREEEHKAESSAMGERRNQGGEFHRPKDMRFHLELIVNGEQQENLRFIGNSYYNLQVQDYTNNLHSIPETGEDQPDAYKEAEVDIKSPAYRCVVNDEDMVSVFLKDSPTDEGAQRQNKELEESEKKKGKKIREEEATSDTDSEDGRRIRQKLQNLAMEEELEERQRQRSSIVIREVQEQELGLRQAVPQQPPKNQ</sequence>